<name>A0ABS2HF64_9VIBR</name>
<evidence type="ECO:0000256" key="1">
    <source>
        <dbReference type="ARBA" id="ARBA00004141"/>
    </source>
</evidence>
<organism evidence="11 12">
    <name type="scientific">Vibrio ulleungensis</name>
    <dbReference type="NCBI Taxonomy" id="2807619"/>
    <lineage>
        <taxon>Bacteria</taxon>
        <taxon>Pseudomonadati</taxon>
        <taxon>Pseudomonadota</taxon>
        <taxon>Gammaproteobacteria</taxon>
        <taxon>Vibrionales</taxon>
        <taxon>Vibrionaceae</taxon>
        <taxon>Vibrio</taxon>
    </lineage>
</organism>
<gene>
    <name evidence="11" type="ORF">JQC93_02605</name>
</gene>
<dbReference type="RefSeq" id="WP_205156899.1">
    <property type="nucleotide sequence ID" value="NZ_JAFEUM010000001.1"/>
</dbReference>
<comment type="subcellular location">
    <subcellularLocation>
        <location evidence="1">Membrane</location>
        <topology evidence="1">Multi-pass membrane protein</topology>
    </subcellularLocation>
</comment>
<keyword evidence="5" id="KW-0460">Magnesium</keyword>
<dbReference type="SUPFAM" id="SSF54631">
    <property type="entry name" value="CBS-domain pair"/>
    <property type="match status" value="1"/>
</dbReference>
<dbReference type="PANTHER" id="PTHR41394">
    <property type="entry name" value="MAGNESIUM TRANSPORTER MGTE"/>
    <property type="match status" value="1"/>
</dbReference>
<keyword evidence="8" id="KW-0129">CBS domain</keyword>
<evidence type="ECO:0000256" key="8">
    <source>
        <dbReference type="PROSITE-ProRule" id="PRU00703"/>
    </source>
</evidence>
<evidence type="ECO:0000256" key="3">
    <source>
        <dbReference type="ARBA" id="ARBA00022448"/>
    </source>
</evidence>
<feature type="domain" description="CBS" evidence="10">
    <location>
        <begin position="215"/>
        <end position="271"/>
    </location>
</feature>
<keyword evidence="6 9" id="KW-1133">Transmembrane helix</keyword>
<feature type="transmembrane region" description="Helical" evidence="9">
    <location>
        <begin position="372"/>
        <end position="394"/>
    </location>
</feature>
<evidence type="ECO:0000259" key="10">
    <source>
        <dbReference type="PROSITE" id="PS51371"/>
    </source>
</evidence>
<reference evidence="11 12" key="1">
    <citation type="submission" date="2021-02" db="EMBL/GenBank/DDBJ databases">
        <authorList>
            <person name="Park J.-S."/>
        </authorList>
    </citation>
    <scope>NUCLEOTIDE SEQUENCE [LARGE SCALE GENOMIC DNA]</scope>
    <source>
        <strain evidence="11 12">188UL20-2</strain>
    </source>
</reference>
<evidence type="ECO:0000256" key="6">
    <source>
        <dbReference type="ARBA" id="ARBA00022989"/>
    </source>
</evidence>
<evidence type="ECO:0000256" key="5">
    <source>
        <dbReference type="ARBA" id="ARBA00022842"/>
    </source>
</evidence>
<keyword evidence="7 9" id="KW-0472">Membrane</keyword>
<dbReference type="InterPro" id="IPR036739">
    <property type="entry name" value="SLC41_membr_dom_sf"/>
</dbReference>
<dbReference type="InterPro" id="IPR046342">
    <property type="entry name" value="CBS_dom_sf"/>
</dbReference>
<dbReference type="Gene3D" id="1.10.357.20">
    <property type="entry name" value="SLC41 divalent cation transporters, integral membrane domain"/>
    <property type="match status" value="1"/>
</dbReference>
<dbReference type="InterPro" id="IPR038076">
    <property type="entry name" value="MgtE_N_sf"/>
</dbReference>
<proteinExistence type="inferred from homology"/>
<dbReference type="Gene3D" id="3.10.580.10">
    <property type="entry name" value="CBS-domain"/>
    <property type="match status" value="1"/>
</dbReference>
<dbReference type="InterPro" id="IPR006667">
    <property type="entry name" value="SLC41_membr_dom"/>
</dbReference>
<feature type="transmembrane region" description="Helical" evidence="9">
    <location>
        <begin position="439"/>
        <end position="462"/>
    </location>
</feature>
<accession>A0ABS2HF64</accession>
<keyword evidence="12" id="KW-1185">Reference proteome</keyword>
<comment type="caution">
    <text evidence="11">The sequence shown here is derived from an EMBL/GenBank/DDBJ whole genome shotgun (WGS) entry which is preliminary data.</text>
</comment>
<evidence type="ECO:0000313" key="11">
    <source>
        <dbReference type="EMBL" id="MBM7035286.1"/>
    </source>
</evidence>
<dbReference type="PANTHER" id="PTHR41394:SF5">
    <property type="entry name" value="SLC41A_MGTE INTEGRAL MEMBRANE DOMAIN-CONTAINING PROTEIN"/>
    <property type="match status" value="1"/>
</dbReference>
<feature type="transmembrane region" description="Helical" evidence="9">
    <location>
        <begin position="406"/>
        <end position="427"/>
    </location>
</feature>
<feature type="transmembrane region" description="Helical" evidence="9">
    <location>
        <begin position="298"/>
        <end position="318"/>
    </location>
</feature>
<comment type="similarity">
    <text evidence="2">Belongs to the SLC41A transporter family.</text>
</comment>
<dbReference type="SUPFAM" id="SSF161093">
    <property type="entry name" value="MgtE membrane domain-like"/>
    <property type="match status" value="1"/>
</dbReference>
<dbReference type="Pfam" id="PF01769">
    <property type="entry name" value="MgtE"/>
    <property type="match status" value="1"/>
</dbReference>
<protein>
    <submittedName>
        <fullName evidence="11">Magnesium transporter</fullName>
    </submittedName>
</protein>
<dbReference type="InterPro" id="IPR000644">
    <property type="entry name" value="CBS_dom"/>
</dbReference>
<keyword evidence="3" id="KW-0813">Transport</keyword>
<dbReference type="SUPFAM" id="SSF158791">
    <property type="entry name" value="MgtE N-terminal domain-like"/>
    <property type="match status" value="1"/>
</dbReference>
<dbReference type="Gene3D" id="1.25.60.10">
    <property type="entry name" value="MgtE N-terminal domain-like"/>
    <property type="match status" value="1"/>
</dbReference>
<dbReference type="Proteomes" id="UP000809621">
    <property type="component" value="Unassembled WGS sequence"/>
</dbReference>
<sequence>MILLNTNDSPNSAESLYSEVISYLEEMDIQQLIQCIKTADMMSISPVLRQLTEHERILTFGILANVEPQLAANLLDHYSDSEIRSLLAHLPKTTTQDIFRFLRSADRRMIIRHFSQEQGEYLNSAFPEVWIEEEKASLNYDVNSAGGICKNEILKLSRAATVSHITGILADDEQNYEHQEWRYIYLHNEDGSYLGAIKLKDIFSLPYGSYVKDYLDETVPVATADISLFSLKSILDTTPHSIIPVVDQDGFQIGIVGFKQLNEALYRESKTQLLEQSGVFGGDEFRTMPTVKRNIRRLTFLLPSVVLSYAAVSIIAQFESIISQFALLAAILPLVANLSGAAGNQAVAVSIRELSVGSLTPKDVLYVILKELPIGIINGVIIGAVLSILSFITYGSELITLPILVSFAYVISSTFAVVIGGALPLTLKRLNLDPAMLSSPLLTTLTDAMSFFSVLYLAQLFLL</sequence>
<keyword evidence="4 9" id="KW-0812">Transmembrane</keyword>
<evidence type="ECO:0000256" key="7">
    <source>
        <dbReference type="ARBA" id="ARBA00023136"/>
    </source>
</evidence>
<evidence type="ECO:0000256" key="4">
    <source>
        <dbReference type="ARBA" id="ARBA00022692"/>
    </source>
</evidence>
<evidence type="ECO:0000256" key="9">
    <source>
        <dbReference type="SAM" id="Phobius"/>
    </source>
</evidence>
<evidence type="ECO:0000313" key="12">
    <source>
        <dbReference type="Proteomes" id="UP000809621"/>
    </source>
</evidence>
<dbReference type="EMBL" id="JAFEUM010000001">
    <property type="protein sequence ID" value="MBM7035286.1"/>
    <property type="molecule type" value="Genomic_DNA"/>
</dbReference>
<evidence type="ECO:0000256" key="2">
    <source>
        <dbReference type="ARBA" id="ARBA00009749"/>
    </source>
</evidence>
<dbReference type="PROSITE" id="PS51371">
    <property type="entry name" value="CBS"/>
    <property type="match status" value="1"/>
</dbReference>